<dbReference type="GeneID" id="77947920"/>
<organism evidence="1 2">
    <name type="scientific">Pseudomonas phage Itty13</name>
    <dbReference type="NCBI Taxonomy" id="2805750"/>
    <lineage>
        <taxon>Viruses</taxon>
        <taxon>Duplodnaviria</taxon>
        <taxon>Heunggongvirae</taxon>
        <taxon>Uroviricota</taxon>
        <taxon>Caudoviricetes</taxon>
        <taxon>Ittyvirus</taxon>
        <taxon>Ittyvirus itty13</taxon>
    </lineage>
</organism>
<keyword evidence="2" id="KW-1185">Reference proteome</keyword>
<evidence type="ECO:0000313" key="2">
    <source>
        <dbReference type="Proteomes" id="UP000610026"/>
    </source>
</evidence>
<dbReference type="RefSeq" id="YP_010671666.1">
    <property type="nucleotide sequence ID" value="NC_070969.1"/>
</dbReference>
<sequence length="45" mass="5031">MATESKSCWLVCLPGRKPFFMVGAKMDFDEALAAARVIWPEAEVK</sequence>
<name>A0A889IRT3_9CAUD</name>
<accession>A0A889IRT3</accession>
<evidence type="ECO:0000313" key="1">
    <source>
        <dbReference type="EMBL" id="QRE00653.1"/>
    </source>
</evidence>
<dbReference type="EMBL" id="MW460249">
    <property type="protein sequence ID" value="QRE00653.1"/>
    <property type="molecule type" value="Genomic_DNA"/>
</dbReference>
<dbReference type="Proteomes" id="UP000610026">
    <property type="component" value="Segment"/>
</dbReference>
<dbReference type="KEGG" id="vg:77947920"/>
<proteinExistence type="predicted"/>
<protein>
    <submittedName>
        <fullName evidence="1">Uncharacterized protein</fullName>
    </submittedName>
</protein>
<reference evidence="1" key="1">
    <citation type="submission" date="2021-01" db="EMBL/GenBank/DDBJ databases">
        <authorList>
            <person name="Ben Porat S."/>
            <person name="Alkalay-Oren S."/>
            <person name="Coppenhagen-Glazer S."/>
            <person name="Hazan R."/>
        </authorList>
    </citation>
    <scope>NUCLEOTIDE SEQUENCE</scope>
</reference>